<sequence>MGKGGVGKTTLAAALALGLARRGHPVLAQRCAAEAEFIRRVSEVTGRRSVLVPWVMEPPVDVEGLGRLLE</sequence>
<keyword evidence="3" id="KW-1185">Reference proteome</keyword>
<feature type="domain" description="CobQ/CobB/MinD/ParA nucleotide binding" evidence="1">
    <location>
        <begin position="2"/>
        <end position="33"/>
    </location>
</feature>
<proteinExistence type="predicted"/>
<dbReference type="Proteomes" id="UP000680679">
    <property type="component" value="Chromosome"/>
</dbReference>
<dbReference type="EMBL" id="AP024563">
    <property type="protein sequence ID" value="BCU07061.1"/>
    <property type="molecule type" value="Genomic_DNA"/>
</dbReference>
<dbReference type="Pfam" id="PF01656">
    <property type="entry name" value="CbiA"/>
    <property type="match status" value="1"/>
</dbReference>
<evidence type="ECO:0000313" key="3">
    <source>
        <dbReference type="Proteomes" id="UP000680679"/>
    </source>
</evidence>
<evidence type="ECO:0000313" key="2">
    <source>
        <dbReference type="EMBL" id="BCU07061.1"/>
    </source>
</evidence>
<gene>
    <name evidence="2" type="ORF">Atep_17380</name>
</gene>
<dbReference type="SUPFAM" id="SSF52540">
    <property type="entry name" value="P-loop containing nucleoside triphosphate hydrolases"/>
    <property type="match status" value="1"/>
</dbReference>
<organism evidence="2 3">
    <name type="scientific">Allochromatium tepidum</name>
    <dbReference type="NCBI Taxonomy" id="553982"/>
    <lineage>
        <taxon>Bacteria</taxon>
        <taxon>Pseudomonadati</taxon>
        <taxon>Pseudomonadota</taxon>
        <taxon>Gammaproteobacteria</taxon>
        <taxon>Chromatiales</taxon>
        <taxon>Chromatiaceae</taxon>
        <taxon>Allochromatium</taxon>
    </lineage>
</organism>
<dbReference type="InterPro" id="IPR027417">
    <property type="entry name" value="P-loop_NTPase"/>
</dbReference>
<protein>
    <recommendedName>
        <fullName evidence="1">CobQ/CobB/MinD/ParA nucleotide binding domain-containing protein</fullName>
    </recommendedName>
</protein>
<dbReference type="Gene3D" id="3.40.50.300">
    <property type="entry name" value="P-loop containing nucleotide triphosphate hydrolases"/>
    <property type="match status" value="1"/>
</dbReference>
<evidence type="ECO:0000259" key="1">
    <source>
        <dbReference type="Pfam" id="PF01656"/>
    </source>
</evidence>
<dbReference type="InterPro" id="IPR002586">
    <property type="entry name" value="CobQ/CobB/MinD/ParA_Nub-bd_dom"/>
</dbReference>
<name>A0ABM7QME8_9GAMM</name>
<accession>A0ABM7QME8</accession>
<reference evidence="2 3" key="1">
    <citation type="submission" date="2021-04" db="EMBL/GenBank/DDBJ databases">
        <title>Complete genome sequencing of Allochromatium tepidum strain NZ.</title>
        <authorList>
            <person name="Tsukatani Y."/>
            <person name="Mori H."/>
        </authorList>
    </citation>
    <scope>NUCLEOTIDE SEQUENCE [LARGE SCALE GENOMIC DNA]</scope>
    <source>
        <strain evidence="2 3">NZ</strain>
    </source>
</reference>